<dbReference type="CDD" id="cd00408">
    <property type="entry name" value="DHDPS-like"/>
    <property type="match status" value="1"/>
</dbReference>
<dbReference type="PRINTS" id="PR00146">
    <property type="entry name" value="DHPICSNTHASE"/>
</dbReference>
<evidence type="ECO:0000313" key="1">
    <source>
        <dbReference type="EMBL" id="SVD50234.1"/>
    </source>
</evidence>
<dbReference type="Pfam" id="PF00701">
    <property type="entry name" value="DHDPS"/>
    <property type="match status" value="1"/>
</dbReference>
<reference evidence="1" key="1">
    <citation type="submission" date="2018-05" db="EMBL/GenBank/DDBJ databases">
        <authorList>
            <person name="Lanie J.A."/>
            <person name="Ng W.-L."/>
            <person name="Kazmierczak K.M."/>
            <person name="Andrzejewski T.M."/>
            <person name="Davidsen T.M."/>
            <person name="Wayne K.J."/>
            <person name="Tettelin H."/>
            <person name="Glass J.I."/>
            <person name="Rusch D."/>
            <person name="Podicherti R."/>
            <person name="Tsui H.-C.T."/>
            <person name="Winkler M.E."/>
        </authorList>
    </citation>
    <scope>NUCLEOTIDE SEQUENCE</scope>
</reference>
<dbReference type="SMART" id="SM01130">
    <property type="entry name" value="DHDPS"/>
    <property type="match status" value="1"/>
</dbReference>
<dbReference type="PIRSF" id="PIRSF001365">
    <property type="entry name" value="DHDPS"/>
    <property type="match status" value="1"/>
</dbReference>
<dbReference type="SUPFAM" id="SSF51569">
    <property type="entry name" value="Aldolase"/>
    <property type="match status" value="1"/>
</dbReference>
<gene>
    <name evidence="1" type="ORF">METZ01_LOCUS403088</name>
</gene>
<dbReference type="GO" id="GO:0005829">
    <property type="term" value="C:cytosol"/>
    <property type="evidence" value="ECO:0007669"/>
    <property type="project" value="TreeGrafter"/>
</dbReference>
<dbReference type="EMBL" id="UINC01154769">
    <property type="protein sequence ID" value="SVD50234.1"/>
    <property type="molecule type" value="Genomic_DNA"/>
</dbReference>
<dbReference type="Gene3D" id="3.20.20.70">
    <property type="entry name" value="Aldolase class I"/>
    <property type="match status" value="1"/>
</dbReference>
<dbReference type="AlphaFoldDB" id="A0A382VUX0"/>
<dbReference type="InterPro" id="IPR002220">
    <property type="entry name" value="DapA-like"/>
</dbReference>
<name>A0A382VUX0_9ZZZZ</name>
<evidence type="ECO:0008006" key="2">
    <source>
        <dbReference type="Google" id="ProtNLM"/>
    </source>
</evidence>
<accession>A0A382VUX0</accession>
<dbReference type="GO" id="GO:0008747">
    <property type="term" value="F:N-acetylneuraminate lyase activity"/>
    <property type="evidence" value="ECO:0007669"/>
    <property type="project" value="TreeGrafter"/>
</dbReference>
<protein>
    <recommendedName>
        <fullName evidence="2">Dihydrodipicolinate synthase family protein</fullName>
    </recommendedName>
</protein>
<dbReference type="InterPro" id="IPR013785">
    <property type="entry name" value="Aldolase_TIM"/>
</dbReference>
<organism evidence="1">
    <name type="scientific">marine metagenome</name>
    <dbReference type="NCBI Taxonomy" id="408172"/>
    <lineage>
        <taxon>unclassified sequences</taxon>
        <taxon>metagenomes</taxon>
        <taxon>ecological metagenomes</taxon>
    </lineage>
</organism>
<proteinExistence type="predicted"/>
<feature type="non-terminal residue" evidence="1">
    <location>
        <position position="274"/>
    </location>
</feature>
<dbReference type="PANTHER" id="PTHR42849:SF1">
    <property type="entry name" value="N-ACETYLNEURAMINATE LYASE"/>
    <property type="match status" value="1"/>
</dbReference>
<dbReference type="GO" id="GO:0019262">
    <property type="term" value="P:N-acetylneuraminate catabolic process"/>
    <property type="evidence" value="ECO:0007669"/>
    <property type="project" value="TreeGrafter"/>
</dbReference>
<dbReference type="PANTHER" id="PTHR42849">
    <property type="entry name" value="N-ACETYLNEURAMINATE LYASE"/>
    <property type="match status" value="1"/>
</dbReference>
<sequence length="274" mass="30878">MAIKKGIYAASMSIFNQDLSLDIESTIKHSERLIKEGLHGAIFFGSTGCAQLISSKEKKKLIDKLNKNKLKDHFIIGTGANALNENVELMKHSISSGIDRFLLMPPAYYKYDDEGAYSFYANVVQKVPESKIILYNFEKLSGYKFSVQIIEKLVKNFPQQIVGVKDSTCNLYEVLKIPNFLVFPGSEIKLLKGLQLGNSGIISAICNVTASLARKVYDDFNNKKKQTFNEKLCAVRKVFDNYNLISGLHSFMLLKDEKYKRVLPPLSLLSEAQQ</sequence>